<reference evidence="3" key="1">
    <citation type="submission" date="2016-10" db="EMBL/GenBank/DDBJ databases">
        <authorList>
            <person name="Varghese N."/>
            <person name="Submissions S."/>
        </authorList>
    </citation>
    <scope>NUCLEOTIDE SEQUENCE [LARGE SCALE GENOMIC DNA]</scope>
    <source>
        <strain evidence="3">CGMCC 4.2126</strain>
    </source>
</reference>
<feature type="signal peptide" evidence="1">
    <location>
        <begin position="1"/>
        <end position="26"/>
    </location>
</feature>
<protein>
    <recommendedName>
        <fullName evidence="4">WD40-like Beta Propeller Repeat</fullName>
    </recommendedName>
</protein>
<evidence type="ECO:0000313" key="2">
    <source>
        <dbReference type="EMBL" id="SFJ92109.1"/>
    </source>
</evidence>
<organism evidence="2 3">
    <name type="scientific">Streptosporangium canum</name>
    <dbReference type="NCBI Taxonomy" id="324952"/>
    <lineage>
        <taxon>Bacteria</taxon>
        <taxon>Bacillati</taxon>
        <taxon>Actinomycetota</taxon>
        <taxon>Actinomycetes</taxon>
        <taxon>Streptosporangiales</taxon>
        <taxon>Streptosporangiaceae</taxon>
        <taxon>Streptosporangium</taxon>
    </lineage>
</organism>
<keyword evidence="1" id="KW-0732">Signal</keyword>
<dbReference type="GeneID" id="96299926"/>
<evidence type="ECO:0000256" key="1">
    <source>
        <dbReference type="SAM" id="SignalP"/>
    </source>
</evidence>
<evidence type="ECO:0000313" key="3">
    <source>
        <dbReference type="Proteomes" id="UP000199111"/>
    </source>
</evidence>
<keyword evidence="3" id="KW-1185">Reference proteome</keyword>
<dbReference type="RefSeq" id="WP_093888685.1">
    <property type="nucleotide sequence ID" value="NZ_FOQY01000014.1"/>
</dbReference>
<dbReference type="AlphaFoldDB" id="A0A1I3VAV0"/>
<dbReference type="InterPro" id="IPR011042">
    <property type="entry name" value="6-blade_b-propeller_TolB-like"/>
</dbReference>
<dbReference type="Gene3D" id="2.120.10.30">
    <property type="entry name" value="TolB, C-terminal domain"/>
    <property type="match status" value="1"/>
</dbReference>
<dbReference type="Proteomes" id="UP000199111">
    <property type="component" value="Unassembled WGS sequence"/>
</dbReference>
<dbReference type="EMBL" id="FOQY01000014">
    <property type="protein sequence ID" value="SFJ92109.1"/>
    <property type="molecule type" value="Genomic_DNA"/>
</dbReference>
<name>A0A1I3VAV0_9ACTN</name>
<sequence>MKPSRGFAALTVAAAAATMITTPADATTGAASDDSVRYAWVSSCSKKDYRVPCGNWTLTMRSGKTVKLTDARVHPKQARGKVDKETNALFAVSGDGRSVNYIKGDRLVIRDVNSGKVRPLPGGAADLPKELGQDSVDTTLSPDGSIAVVDYFDDAEKLPSLVANLKTGKVTKLPPKNSVLSFSPDGQHLLTGRFTDDNITEFAVFDAEGHETSRQVVPQIVSNNAPIALADDGTTVTLVITGGSGKPRLRTYDLSSDTVSDAVPLGTPKDESAQRLYWDAAGTLTLWTSRGDEEGTVISAVKRTVNAGTGTTHRLDSFKVRTDPWTWWLPGE</sequence>
<evidence type="ECO:0008006" key="4">
    <source>
        <dbReference type="Google" id="ProtNLM"/>
    </source>
</evidence>
<proteinExistence type="predicted"/>
<dbReference type="SUPFAM" id="SSF82171">
    <property type="entry name" value="DPP6 N-terminal domain-like"/>
    <property type="match status" value="1"/>
</dbReference>
<accession>A0A1I3VAV0</accession>
<gene>
    <name evidence="2" type="ORF">SAMN05216275_1142</name>
</gene>
<feature type="chain" id="PRO_5011601132" description="WD40-like Beta Propeller Repeat" evidence="1">
    <location>
        <begin position="27"/>
        <end position="332"/>
    </location>
</feature>